<dbReference type="RefSeq" id="WP_332356697.1">
    <property type="nucleotide sequence ID" value="NZ_JAZKTZ010000016.1"/>
</dbReference>
<dbReference type="EMBL" id="QPGA01000004">
    <property type="protein sequence ID" value="RDE51873.1"/>
    <property type="molecule type" value="Genomic_DNA"/>
</dbReference>
<reference evidence="2 3" key="1">
    <citation type="submission" date="2018-05" db="EMBL/GenBank/DDBJ databases">
        <title>Integrated omic analyses show evidence that a Ca. Accumulibacter phosphatis strain performs denitrification under micro-aerobic conditions.</title>
        <authorList>
            <person name="Camejo P.Y."/>
            <person name="Katherine M.D."/>
            <person name="Daniel N.R."/>
        </authorList>
    </citation>
    <scope>NUCLEOTIDE SEQUENCE [LARGE SCALE GENOMIC DNA]</scope>
    <source>
        <strain evidence="2">UW-LDO-IC</strain>
    </source>
</reference>
<feature type="compositionally biased region" description="Basic and acidic residues" evidence="1">
    <location>
        <begin position="81"/>
        <end position="90"/>
    </location>
</feature>
<dbReference type="AlphaFoldDB" id="A0A369XP19"/>
<protein>
    <submittedName>
        <fullName evidence="2">ArsR family transcriptional regulator</fullName>
    </submittedName>
</protein>
<gene>
    <name evidence="2" type="ORF">DVS81_04430</name>
</gene>
<organism evidence="2 3">
    <name type="scientific">Candidatus Accumulibacter meliphilus</name>
    <dbReference type="NCBI Taxonomy" id="2211374"/>
    <lineage>
        <taxon>Bacteria</taxon>
        <taxon>Pseudomonadati</taxon>
        <taxon>Pseudomonadota</taxon>
        <taxon>Betaproteobacteria</taxon>
        <taxon>Candidatus Accumulibacter</taxon>
    </lineage>
</organism>
<comment type="caution">
    <text evidence="2">The sequence shown here is derived from an EMBL/GenBank/DDBJ whole genome shotgun (WGS) entry which is preliminary data.</text>
</comment>
<evidence type="ECO:0000256" key="1">
    <source>
        <dbReference type="SAM" id="MobiDB-lite"/>
    </source>
</evidence>
<sequence>MTDSILAFLRANGEQLDVDMAASLDIPIAELRDEVARLASSGDLICCRVTRFIDGRKIEGTSCRLSCDPPTPARGRKPGVKKADDSKVDDNSETNNY</sequence>
<proteinExistence type="predicted"/>
<feature type="region of interest" description="Disordered" evidence="1">
    <location>
        <begin position="64"/>
        <end position="97"/>
    </location>
</feature>
<evidence type="ECO:0000313" key="2">
    <source>
        <dbReference type="EMBL" id="RDE51873.1"/>
    </source>
</evidence>
<evidence type="ECO:0000313" key="3">
    <source>
        <dbReference type="Proteomes" id="UP000253831"/>
    </source>
</evidence>
<accession>A0A369XP19</accession>
<name>A0A369XP19_9PROT</name>
<dbReference type="Proteomes" id="UP000253831">
    <property type="component" value="Unassembled WGS sequence"/>
</dbReference>